<dbReference type="InterPro" id="IPR050605">
    <property type="entry name" value="Olfactomedin-like_domain"/>
</dbReference>
<dbReference type="EMBL" id="CAXITT010000849">
    <property type="protein sequence ID" value="CAL1546733.1"/>
    <property type="molecule type" value="Genomic_DNA"/>
</dbReference>
<organism evidence="7 8">
    <name type="scientific">Lymnaea stagnalis</name>
    <name type="common">Great pond snail</name>
    <name type="synonym">Helix stagnalis</name>
    <dbReference type="NCBI Taxonomy" id="6523"/>
    <lineage>
        <taxon>Eukaryota</taxon>
        <taxon>Metazoa</taxon>
        <taxon>Spiralia</taxon>
        <taxon>Lophotrochozoa</taxon>
        <taxon>Mollusca</taxon>
        <taxon>Gastropoda</taxon>
        <taxon>Heterobranchia</taxon>
        <taxon>Euthyneura</taxon>
        <taxon>Panpulmonata</taxon>
        <taxon>Hygrophila</taxon>
        <taxon>Lymnaeoidea</taxon>
        <taxon>Lymnaeidae</taxon>
        <taxon>Lymnaea</taxon>
    </lineage>
</organism>
<evidence type="ECO:0000256" key="2">
    <source>
        <dbReference type="ARBA" id="ARBA00022525"/>
    </source>
</evidence>
<evidence type="ECO:0000313" key="7">
    <source>
        <dbReference type="EMBL" id="CAL1546733.1"/>
    </source>
</evidence>
<dbReference type="GO" id="GO:0005615">
    <property type="term" value="C:extracellular space"/>
    <property type="evidence" value="ECO:0007669"/>
    <property type="project" value="TreeGrafter"/>
</dbReference>
<accession>A0AAV2II19</accession>
<protein>
    <recommendedName>
        <fullName evidence="6">Olfactomedin-like domain-containing protein</fullName>
    </recommendedName>
</protein>
<dbReference type="Proteomes" id="UP001497497">
    <property type="component" value="Unassembled WGS sequence"/>
</dbReference>
<keyword evidence="5" id="KW-0472">Membrane</keyword>
<dbReference type="SMART" id="SM00284">
    <property type="entry name" value="OLF"/>
    <property type="match status" value="1"/>
</dbReference>
<name>A0AAV2II19_LYMST</name>
<dbReference type="PANTHER" id="PTHR23192:SF85">
    <property type="entry name" value="GLIOMEDIN"/>
    <property type="match status" value="1"/>
</dbReference>
<dbReference type="InterPro" id="IPR003112">
    <property type="entry name" value="Olfac-like_dom"/>
</dbReference>
<keyword evidence="5" id="KW-1133">Transmembrane helix</keyword>
<evidence type="ECO:0000256" key="1">
    <source>
        <dbReference type="ARBA" id="ARBA00004613"/>
    </source>
</evidence>
<comment type="caution">
    <text evidence="7">The sequence shown here is derived from an EMBL/GenBank/DDBJ whole genome shotgun (WGS) entry which is preliminary data.</text>
</comment>
<reference evidence="7 8" key="1">
    <citation type="submission" date="2024-04" db="EMBL/GenBank/DDBJ databases">
        <authorList>
            <consortium name="Genoscope - CEA"/>
            <person name="William W."/>
        </authorList>
    </citation>
    <scope>NUCLEOTIDE SEQUENCE [LARGE SCALE GENOMIC DNA]</scope>
</reference>
<dbReference type="InterPro" id="IPR008160">
    <property type="entry name" value="Collagen"/>
</dbReference>
<dbReference type="AlphaFoldDB" id="A0AAV2II19"/>
<evidence type="ECO:0000256" key="5">
    <source>
        <dbReference type="SAM" id="Phobius"/>
    </source>
</evidence>
<dbReference type="Pfam" id="PF02191">
    <property type="entry name" value="OLF"/>
    <property type="match status" value="1"/>
</dbReference>
<evidence type="ECO:0000256" key="3">
    <source>
        <dbReference type="PROSITE-ProRule" id="PRU00446"/>
    </source>
</evidence>
<keyword evidence="5" id="KW-0812">Transmembrane</keyword>
<feature type="region of interest" description="Disordered" evidence="4">
    <location>
        <begin position="62"/>
        <end position="82"/>
    </location>
</feature>
<dbReference type="PROSITE" id="PS51132">
    <property type="entry name" value="OLF"/>
    <property type="match status" value="1"/>
</dbReference>
<dbReference type="PANTHER" id="PTHR23192">
    <property type="entry name" value="OLFACTOMEDIN-RELATED"/>
    <property type="match status" value="1"/>
</dbReference>
<feature type="transmembrane region" description="Helical" evidence="5">
    <location>
        <begin position="91"/>
        <end position="112"/>
    </location>
</feature>
<evidence type="ECO:0000256" key="4">
    <source>
        <dbReference type="SAM" id="MobiDB-lite"/>
    </source>
</evidence>
<feature type="region of interest" description="Disordered" evidence="4">
    <location>
        <begin position="221"/>
        <end position="372"/>
    </location>
</feature>
<keyword evidence="8" id="KW-1185">Reference proteome</keyword>
<evidence type="ECO:0000259" key="6">
    <source>
        <dbReference type="PROSITE" id="PS51132"/>
    </source>
</evidence>
<dbReference type="GO" id="GO:0007165">
    <property type="term" value="P:signal transduction"/>
    <property type="evidence" value="ECO:0007669"/>
    <property type="project" value="TreeGrafter"/>
</dbReference>
<feature type="region of interest" description="Disordered" evidence="4">
    <location>
        <begin position="1"/>
        <end position="28"/>
    </location>
</feature>
<evidence type="ECO:0000313" key="8">
    <source>
        <dbReference type="Proteomes" id="UP001497497"/>
    </source>
</evidence>
<proteinExistence type="predicted"/>
<keyword evidence="2" id="KW-0964">Secreted</keyword>
<dbReference type="Pfam" id="PF01391">
    <property type="entry name" value="Collagen"/>
    <property type="match status" value="1"/>
</dbReference>
<comment type="subcellular location">
    <subcellularLocation>
        <location evidence="1">Secreted</location>
    </subcellularLocation>
</comment>
<comment type="caution">
    <text evidence="3">Lacks conserved residue(s) required for the propagation of feature annotation.</text>
</comment>
<feature type="domain" description="Olfactomedin-like" evidence="6">
    <location>
        <begin position="405"/>
        <end position="663"/>
    </location>
</feature>
<sequence>MVGRTPFSTEGKKQPLQHSSMDAGARDRSLEKHDSLLDLNGTNPVFPTDDQLTSTFETTKLDQGAWSPQASPTSNHHHAPPSTTLQTHIRALYVVVLCLTLVLVSSLVLGYIEITALRAAVSKQVTVDDIVELSFTDTRESANGDGLEMPYSSSSEDELSLGGFFSTESAPRGDRRKRYAGHHEGSGAGDDWLWMSSFARVQINALTNYCRESKLYCASTGPAGPPGNQGDKGEPGQKGEKGDHPDHEAIANNLSNLEALRGPAGPKGDKGNDGMPGPMGPKGEQGQPGVPGLDGKDGYAGQPGSQGPKGETGTAGKDGVPGTDGAKGDRGPPGQKGERGMSGTPGLPGHKGRDGEMGPSGPQGPQGLRGEVGYCGAPCLDSGHTREYITEPTTPMPTFPPRVAECSIEIIGKPIFVRDSMWRHGAWMKDSMPTSASKKKVWATFGTVGTVLVEYDTMEDFRSNTVTTEHYLDDHPYFGTGHVVYAGYFYYHWANNPSIIRYDIARGELAGVLTIADVVFAPNAQMNWQGYLYRSRTMFIDFSADENGLWVIYGNGTSGKVQVSLLDVDRMAIVDTVPVDVRLGSRGNAFVVCGRLYTLRHHNRRKSYLDKEFDLWLNETKRMRMIFANPSANTNMVKFNSRDVQLLVWGDGKQMVSPMLLHYQDDKK</sequence>
<gene>
    <name evidence="7" type="ORF">GSLYS_00020110001</name>
</gene>
<feature type="compositionally biased region" description="Basic and acidic residues" evidence="4">
    <location>
        <begin position="231"/>
        <end position="249"/>
    </location>
</feature>
<feature type="region of interest" description="Disordered" evidence="4">
    <location>
        <begin position="141"/>
        <end position="184"/>
    </location>
</feature>